<keyword evidence="3" id="KW-1185">Reference proteome</keyword>
<name>A0AA88WLZ8_9ASTE</name>
<evidence type="ECO:0000313" key="2">
    <source>
        <dbReference type="EMBL" id="KAK3030266.1"/>
    </source>
</evidence>
<dbReference type="Proteomes" id="UP001188597">
    <property type="component" value="Unassembled WGS sequence"/>
</dbReference>
<dbReference type="InterPro" id="IPR039495">
    <property type="entry name" value="TAF1A"/>
</dbReference>
<protein>
    <submittedName>
        <fullName evidence="2">Uncharacterized protein</fullName>
    </submittedName>
</protein>
<sequence length="711" mass="81826">MGWAELGSVVSAFQAARLFCLAQTKEPRQAQRKAFLTRRRFNQFWRCFALLHLHRPLIPRIRIHSVTHSYTPESLMSESCATEVAEGEVNSIQDARTKIRRKVEFGCDLSLKKKLNSIILSVTKPSYTLRRGVGIPRPDISALRWVNRNRLRESLRKLLRRHNWDEASGLLGVLIKGTCKDTSKSNNRVKYLAVMEFLKHTNAGSINPRKFQHLFELWMKKIGIRSRGNSSVKDRFVVRLEYIVFCLSHWNIEDAHQAIISLMQEHEYGSDPNSNLVVGLTFCQLWYTVTRKEFQLRDSEESCTPTQSETLESRFNMSSENSEVQDGVEVQESNTELRHGSNTSIRNDKQIGLEEVDDQLGGVKMEVDDYLQSETSHPNFQPQGLYVNSGESNGREESSVSYHAGGMPHASVFWAPGLEPLLLPLRLRHSKQNLEDFIFMQKKMHNDYYKAAVNYLRVALHSTPPVFGALLPLIQILLLGDQVKEALDELEKFIHNSDMPLPLRLKASLLEHFYSNNYVNLSTCFEDILKKDPTCSHSLMRLISLHQNGYYTAERLLEMLALHLDATYPGYDTWKEFANCFLKLFQCEEDRISVCVDANQGAYVENYSNQFIRTPAIFSGGAVVKNWRLRCQWWLTRHFSRKKLASEIAAGDFQLLTYKAASACHLYGQEFDYVVKASTCLERKRDRDLFLFLQTNMKSSVGFYFSFGKKS</sequence>
<organism evidence="2 3">
    <name type="scientific">Escallonia herrerae</name>
    <dbReference type="NCBI Taxonomy" id="1293975"/>
    <lineage>
        <taxon>Eukaryota</taxon>
        <taxon>Viridiplantae</taxon>
        <taxon>Streptophyta</taxon>
        <taxon>Embryophyta</taxon>
        <taxon>Tracheophyta</taxon>
        <taxon>Spermatophyta</taxon>
        <taxon>Magnoliopsida</taxon>
        <taxon>eudicotyledons</taxon>
        <taxon>Gunneridae</taxon>
        <taxon>Pentapetalae</taxon>
        <taxon>asterids</taxon>
        <taxon>campanulids</taxon>
        <taxon>Escalloniales</taxon>
        <taxon>Escalloniaceae</taxon>
        <taxon>Escallonia</taxon>
    </lineage>
</organism>
<proteinExistence type="predicted"/>
<dbReference type="PANTHER" id="PTHR36720">
    <property type="entry name" value="TAF RNA POLYMERASE I SUBUNIT A"/>
    <property type="match status" value="1"/>
</dbReference>
<feature type="region of interest" description="Disordered" evidence="1">
    <location>
        <begin position="300"/>
        <end position="327"/>
    </location>
</feature>
<dbReference type="GO" id="GO:0000120">
    <property type="term" value="C:RNA polymerase I transcription regulator complex"/>
    <property type="evidence" value="ECO:0007669"/>
    <property type="project" value="InterPro"/>
</dbReference>
<dbReference type="PANTHER" id="PTHR36720:SF1">
    <property type="entry name" value="TAF RNA POLYMERASE I SUBUNIT A"/>
    <property type="match status" value="1"/>
</dbReference>
<dbReference type="AlphaFoldDB" id="A0AA88WLZ8"/>
<evidence type="ECO:0000256" key="1">
    <source>
        <dbReference type="SAM" id="MobiDB-lite"/>
    </source>
</evidence>
<feature type="compositionally biased region" description="Polar residues" evidence="1">
    <location>
        <begin position="302"/>
        <end position="324"/>
    </location>
</feature>
<comment type="caution">
    <text evidence="2">The sequence shown here is derived from an EMBL/GenBank/DDBJ whole genome shotgun (WGS) entry which is preliminary data.</text>
</comment>
<gene>
    <name evidence="2" type="ORF">RJ639_039849</name>
</gene>
<reference evidence="2" key="1">
    <citation type="submission" date="2022-12" db="EMBL/GenBank/DDBJ databases">
        <title>Draft genome assemblies for two species of Escallonia (Escalloniales).</title>
        <authorList>
            <person name="Chanderbali A."/>
            <person name="Dervinis C."/>
            <person name="Anghel I."/>
            <person name="Soltis D."/>
            <person name="Soltis P."/>
            <person name="Zapata F."/>
        </authorList>
    </citation>
    <scope>NUCLEOTIDE SEQUENCE</scope>
    <source>
        <strain evidence="2">UCBG64.0493</strain>
        <tissue evidence="2">Leaf</tissue>
    </source>
</reference>
<evidence type="ECO:0000313" key="3">
    <source>
        <dbReference type="Proteomes" id="UP001188597"/>
    </source>
</evidence>
<dbReference type="GO" id="GO:0006360">
    <property type="term" value="P:transcription by RNA polymerase I"/>
    <property type="evidence" value="ECO:0007669"/>
    <property type="project" value="InterPro"/>
</dbReference>
<dbReference type="EMBL" id="JAVXUP010000346">
    <property type="protein sequence ID" value="KAK3030266.1"/>
    <property type="molecule type" value="Genomic_DNA"/>
</dbReference>
<dbReference type="Pfam" id="PF14929">
    <property type="entry name" value="TAF1_subA"/>
    <property type="match status" value="1"/>
</dbReference>
<accession>A0AA88WLZ8</accession>